<dbReference type="Proteomes" id="UP001153269">
    <property type="component" value="Unassembled WGS sequence"/>
</dbReference>
<feature type="region of interest" description="Disordered" evidence="1">
    <location>
        <begin position="71"/>
        <end position="138"/>
    </location>
</feature>
<proteinExistence type="predicted"/>
<reference evidence="2" key="1">
    <citation type="submission" date="2020-03" db="EMBL/GenBank/DDBJ databases">
        <authorList>
            <person name="Weist P."/>
        </authorList>
    </citation>
    <scope>NUCLEOTIDE SEQUENCE</scope>
</reference>
<protein>
    <submittedName>
        <fullName evidence="2">Uncharacterized protein</fullName>
    </submittedName>
</protein>
<name>A0A9N7YA87_PLEPL</name>
<keyword evidence="3" id="KW-1185">Reference proteome</keyword>
<dbReference type="EMBL" id="CADEAL010000323">
    <property type="protein sequence ID" value="CAB1418411.1"/>
    <property type="molecule type" value="Genomic_DNA"/>
</dbReference>
<dbReference type="AlphaFoldDB" id="A0A9N7YA87"/>
<organism evidence="2 3">
    <name type="scientific">Pleuronectes platessa</name>
    <name type="common">European plaice</name>
    <dbReference type="NCBI Taxonomy" id="8262"/>
    <lineage>
        <taxon>Eukaryota</taxon>
        <taxon>Metazoa</taxon>
        <taxon>Chordata</taxon>
        <taxon>Craniata</taxon>
        <taxon>Vertebrata</taxon>
        <taxon>Euteleostomi</taxon>
        <taxon>Actinopterygii</taxon>
        <taxon>Neopterygii</taxon>
        <taxon>Teleostei</taxon>
        <taxon>Neoteleostei</taxon>
        <taxon>Acanthomorphata</taxon>
        <taxon>Carangaria</taxon>
        <taxon>Pleuronectiformes</taxon>
        <taxon>Pleuronectoidei</taxon>
        <taxon>Pleuronectidae</taxon>
        <taxon>Pleuronectes</taxon>
    </lineage>
</organism>
<gene>
    <name evidence="2" type="ORF">PLEPLA_LOCUS6237</name>
</gene>
<evidence type="ECO:0000256" key="1">
    <source>
        <dbReference type="SAM" id="MobiDB-lite"/>
    </source>
</evidence>
<accession>A0A9N7YA87</accession>
<evidence type="ECO:0000313" key="2">
    <source>
        <dbReference type="EMBL" id="CAB1418411.1"/>
    </source>
</evidence>
<evidence type="ECO:0000313" key="3">
    <source>
        <dbReference type="Proteomes" id="UP001153269"/>
    </source>
</evidence>
<comment type="caution">
    <text evidence="2">The sequence shown here is derived from an EMBL/GenBank/DDBJ whole genome shotgun (WGS) entry which is preliminary data.</text>
</comment>
<feature type="compositionally biased region" description="Pro residues" evidence="1">
    <location>
        <begin position="85"/>
        <end position="110"/>
    </location>
</feature>
<sequence>MGSRAWATHAATYFLGGKEAIRVPLPNNAKVKGNGNYCVAARRSHAIPPAALPRQQRRLLSGEGASNKSLALFTSAIGSENVEPVSPPQQLPPPPPPHPDQPFTNMPPRPRTANVSRTAGCLASSPHCPAHSVAPHSQ</sequence>